<evidence type="ECO:0000313" key="1">
    <source>
        <dbReference type="EMBL" id="JAE09324.1"/>
    </source>
</evidence>
<protein>
    <submittedName>
        <fullName evidence="1">Uncharacterized protein</fullName>
    </submittedName>
</protein>
<organism evidence="1">
    <name type="scientific">Arundo donax</name>
    <name type="common">Giant reed</name>
    <name type="synonym">Donax arundinaceus</name>
    <dbReference type="NCBI Taxonomy" id="35708"/>
    <lineage>
        <taxon>Eukaryota</taxon>
        <taxon>Viridiplantae</taxon>
        <taxon>Streptophyta</taxon>
        <taxon>Embryophyta</taxon>
        <taxon>Tracheophyta</taxon>
        <taxon>Spermatophyta</taxon>
        <taxon>Magnoliopsida</taxon>
        <taxon>Liliopsida</taxon>
        <taxon>Poales</taxon>
        <taxon>Poaceae</taxon>
        <taxon>PACMAD clade</taxon>
        <taxon>Arundinoideae</taxon>
        <taxon>Arundineae</taxon>
        <taxon>Arundo</taxon>
    </lineage>
</organism>
<sequence>MITFCIWSITEPLSKLLSNAFYFSISLDIMPCIIQVQKWEINIFYRTHQEILGTPDLTHPNLFDNAVGGGGILQLIKMNLAKDYWSSMHFVKLKEEMERGPTSLRPFHWITPRGLVLCGVLMILSMKEHITIVADNIEIRDFGYAYSCMLGSTLSSPNGQRGDYIEIIYPVLFVAI</sequence>
<name>A0A0A9FDL7_ARUDO</name>
<dbReference type="EMBL" id="GBRH01188572">
    <property type="protein sequence ID" value="JAE09324.1"/>
    <property type="molecule type" value="Transcribed_RNA"/>
</dbReference>
<dbReference type="AlphaFoldDB" id="A0A0A9FDL7"/>
<reference evidence="1" key="1">
    <citation type="submission" date="2014-09" db="EMBL/GenBank/DDBJ databases">
        <authorList>
            <person name="Magalhaes I.L.F."/>
            <person name="Oliveira U."/>
            <person name="Santos F.R."/>
            <person name="Vidigal T.H.D.A."/>
            <person name="Brescovit A.D."/>
            <person name="Santos A.J."/>
        </authorList>
    </citation>
    <scope>NUCLEOTIDE SEQUENCE</scope>
    <source>
        <tissue evidence="1">Shoot tissue taken approximately 20 cm above the soil surface</tissue>
    </source>
</reference>
<proteinExistence type="predicted"/>
<accession>A0A0A9FDL7</accession>
<reference evidence="1" key="2">
    <citation type="journal article" date="2015" name="Data Brief">
        <title>Shoot transcriptome of the giant reed, Arundo donax.</title>
        <authorList>
            <person name="Barrero R.A."/>
            <person name="Guerrero F.D."/>
            <person name="Moolhuijzen P."/>
            <person name="Goolsby J.A."/>
            <person name="Tidwell J."/>
            <person name="Bellgard S.E."/>
            <person name="Bellgard M.I."/>
        </authorList>
    </citation>
    <scope>NUCLEOTIDE SEQUENCE</scope>
    <source>
        <tissue evidence="1">Shoot tissue taken approximately 20 cm above the soil surface</tissue>
    </source>
</reference>